<dbReference type="InterPro" id="IPR017441">
    <property type="entry name" value="Protein_kinase_ATP_BS"/>
</dbReference>
<feature type="compositionally biased region" description="Low complexity" evidence="8">
    <location>
        <begin position="476"/>
        <end position="500"/>
    </location>
</feature>
<dbReference type="EMBL" id="DF836305">
    <property type="protein sequence ID" value="GAN02081.1"/>
    <property type="molecule type" value="Genomic_DNA"/>
</dbReference>
<dbReference type="Gene3D" id="1.10.510.10">
    <property type="entry name" value="Transferase(Phosphotransferase) domain 1"/>
    <property type="match status" value="1"/>
</dbReference>
<dbReference type="PANTHER" id="PTHR24346:SF82">
    <property type="entry name" value="KP78A-RELATED"/>
    <property type="match status" value="1"/>
</dbReference>
<evidence type="ECO:0000313" key="11">
    <source>
        <dbReference type="Proteomes" id="UP000053815"/>
    </source>
</evidence>
<feature type="compositionally biased region" description="Low complexity" evidence="8">
    <location>
        <begin position="26"/>
        <end position="37"/>
    </location>
</feature>
<evidence type="ECO:0000256" key="7">
    <source>
        <dbReference type="PROSITE-ProRule" id="PRU10141"/>
    </source>
</evidence>
<dbReference type="STRING" id="91626.A0A0C9M158"/>
<feature type="region of interest" description="Disordered" evidence="8">
    <location>
        <begin position="14"/>
        <end position="37"/>
    </location>
</feature>
<keyword evidence="4 7" id="KW-0547">Nucleotide-binding</keyword>
<reference evidence="10" key="1">
    <citation type="submission" date="2014-09" db="EMBL/GenBank/DDBJ databases">
        <title>Draft genome sequence of an oleaginous Mucoromycotina fungus Mucor ambiguus NBRC6742.</title>
        <authorList>
            <person name="Takeda I."/>
            <person name="Yamane N."/>
            <person name="Morita T."/>
            <person name="Tamano K."/>
            <person name="Machida M."/>
            <person name="Baker S."/>
            <person name="Koike H."/>
        </authorList>
    </citation>
    <scope>NUCLEOTIDE SEQUENCE</scope>
    <source>
        <strain evidence="10">NBRC 6742</strain>
    </source>
</reference>
<dbReference type="CDD" id="cd14003">
    <property type="entry name" value="STKc_AMPK-like"/>
    <property type="match status" value="1"/>
</dbReference>
<comment type="similarity">
    <text evidence="1">Belongs to the protein kinase superfamily. CAMK Ser/Thr protein kinase family. NIM1 subfamily.</text>
</comment>
<keyword evidence="6 7" id="KW-0067">ATP-binding</keyword>
<evidence type="ECO:0000256" key="3">
    <source>
        <dbReference type="ARBA" id="ARBA00022679"/>
    </source>
</evidence>
<dbReference type="AlphaFoldDB" id="A0A0C9M158"/>
<evidence type="ECO:0000256" key="2">
    <source>
        <dbReference type="ARBA" id="ARBA00022527"/>
    </source>
</evidence>
<evidence type="ECO:0000259" key="9">
    <source>
        <dbReference type="PROSITE" id="PS50011"/>
    </source>
</evidence>
<dbReference type="Proteomes" id="UP000053815">
    <property type="component" value="Unassembled WGS sequence"/>
</dbReference>
<evidence type="ECO:0000256" key="1">
    <source>
        <dbReference type="ARBA" id="ARBA00010791"/>
    </source>
</evidence>
<dbReference type="FunFam" id="3.30.200.20:FF:000003">
    <property type="entry name" value="Non-specific serine/threonine protein kinase"/>
    <property type="match status" value="1"/>
</dbReference>
<keyword evidence="3" id="KW-0808">Transferase</keyword>
<keyword evidence="2" id="KW-0723">Serine/threonine-protein kinase</keyword>
<evidence type="ECO:0000256" key="8">
    <source>
        <dbReference type="SAM" id="MobiDB-lite"/>
    </source>
</evidence>
<feature type="region of interest" description="Disordered" evidence="8">
    <location>
        <begin position="553"/>
        <end position="617"/>
    </location>
</feature>
<proteinExistence type="inferred from homology"/>
<keyword evidence="5" id="KW-0418">Kinase</keyword>
<dbReference type="PROSITE" id="PS50011">
    <property type="entry name" value="PROTEIN_KINASE_DOM"/>
    <property type="match status" value="1"/>
</dbReference>
<dbReference type="OrthoDB" id="193931at2759"/>
<dbReference type="PANTHER" id="PTHR24346">
    <property type="entry name" value="MAP/MICROTUBULE AFFINITY-REGULATING KINASE"/>
    <property type="match status" value="1"/>
</dbReference>
<dbReference type="SUPFAM" id="SSF56112">
    <property type="entry name" value="Protein kinase-like (PK-like)"/>
    <property type="match status" value="1"/>
</dbReference>
<evidence type="ECO:0000256" key="6">
    <source>
        <dbReference type="ARBA" id="ARBA00022840"/>
    </source>
</evidence>
<keyword evidence="11" id="KW-1185">Reference proteome</keyword>
<feature type="domain" description="Protein kinase" evidence="9">
    <location>
        <begin position="49"/>
        <end position="303"/>
    </location>
</feature>
<protein>
    <recommendedName>
        <fullName evidence="9">Protein kinase domain-containing protein</fullName>
    </recommendedName>
</protein>
<name>A0A0C9M158_9FUNG</name>
<feature type="region of interest" description="Disordered" evidence="8">
    <location>
        <begin position="473"/>
        <end position="500"/>
    </location>
</feature>
<dbReference type="GO" id="GO:0035556">
    <property type="term" value="P:intracellular signal transduction"/>
    <property type="evidence" value="ECO:0007669"/>
    <property type="project" value="TreeGrafter"/>
</dbReference>
<dbReference type="PROSITE" id="PS00107">
    <property type="entry name" value="PROTEIN_KINASE_ATP"/>
    <property type="match status" value="1"/>
</dbReference>
<dbReference type="Pfam" id="PF00069">
    <property type="entry name" value="Pkinase"/>
    <property type="match status" value="1"/>
</dbReference>
<dbReference type="GO" id="GO:0005737">
    <property type="term" value="C:cytoplasm"/>
    <property type="evidence" value="ECO:0007669"/>
    <property type="project" value="TreeGrafter"/>
</dbReference>
<gene>
    <name evidence="10" type="ORF">MAM1_0016c01521</name>
</gene>
<dbReference type="InterPro" id="IPR008271">
    <property type="entry name" value="Ser/Thr_kinase_AS"/>
</dbReference>
<dbReference type="FunFam" id="1.10.510.10:FF:000571">
    <property type="entry name" value="Maternal embryonic leucine zipper kinase"/>
    <property type="match status" value="1"/>
</dbReference>
<evidence type="ECO:0000313" key="10">
    <source>
        <dbReference type="EMBL" id="GAN02081.1"/>
    </source>
</evidence>
<dbReference type="GO" id="GO:0004674">
    <property type="term" value="F:protein serine/threonine kinase activity"/>
    <property type="evidence" value="ECO:0007669"/>
    <property type="project" value="UniProtKB-KW"/>
</dbReference>
<feature type="binding site" evidence="7">
    <location>
        <position position="78"/>
    </location>
    <ligand>
        <name>ATP</name>
        <dbReference type="ChEBI" id="CHEBI:30616"/>
    </ligand>
</feature>
<evidence type="ECO:0000256" key="4">
    <source>
        <dbReference type="ARBA" id="ARBA00022741"/>
    </source>
</evidence>
<dbReference type="PROSITE" id="PS00108">
    <property type="entry name" value="PROTEIN_KINASE_ST"/>
    <property type="match status" value="1"/>
</dbReference>
<feature type="compositionally biased region" description="Polar residues" evidence="8">
    <location>
        <begin position="648"/>
        <end position="660"/>
    </location>
</feature>
<organism evidence="10">
    <name type="scientific">Mucor ambiguus</name>
    <dbReference type="NCBI Taxonomy" id="91626"/>
    <lineage>
        <taxon>Eukaryota</taxon>
        <taxon>Fungi</taxon>
        <taxon>Fungi incertae sedis</taxon>
        <taxon>Mucoromycota</taxon>
        <taxon>Mucoromycotina</taxon>
        <taxon>Mucoromycetes</taxon>
        <taxon>Mucorales</taxon>
        <taxon>Mucorineae</taxon>
        <taxon>Mucoraceae</taxon>
        <taxon>Mucor</taxon>
    </lineage>
</organism>
<dbReference type="GO" id="GO:0005524">
    <property type="term" value="F:ATP binding"/>
    <property type="evidence" value="ECO:0007669"/>
    <property type="project" value="UniProtKB-UniRule"/>
</dbReference>
<dbReference type="InterPro" id="IPR011009">
    <property type="entry name" value="Kinase-like_dom_sf"/>
</dbReference>
<feature type="region of interest" description="Disordered" evidence="8">
    <location>
        <begin position="635"/>
        <end position="660"/>
    </location>
</feature>
<dbReference type="InterPro" id="IPR000719">
    <property type="entry name" value="Prot_kinase_dom"/>
</dbReference>
<feature type="compositionally biased region" description="Low complexity" evidence="8">
    <location>
        <begin position="556"/>
        <end position="575"/>
    </location>
</feature>
<sequence length="720" mass="80997">MTLSFKKAPIVAQDEKKKKRHVERQSSNNTSTTVTGNNQDTYLNGIGSYEFIKSLGSGKFSRVMLAYHLETHQQVAIKIIDKQAHDYRVMSRLVREISIMELLQHDGIVKLYETFESCDSLFLVMEYVPGWNLDEYLQKKSEGALDEHEARHLFRQLVAAVDYCHHKWVVHRDLKTPNILVTPDGDVKLADFGLGNRYGLQRLRTICGSMLYYSPEIITGQKYYGPEVDCWCLGITLFRMTAGFEPFSHAHTVGELKRDVCKCNFPMPSTLSSELQATIRKCLQVDRRKRMTIRQVLKDDPWLTNFGKLPCPVSSSPKTVFEETMVIDDEKENRDEKTRKQFMKDLERDAQNPNKVKRTIIYHPINPSTYYTTKAGSSQSVNLSNQIQNVELLRSELLQSIRSRARRLGIKSAERWELRSPVKLLFSTLNPPHKKKDIAPPATAAPNRSIAEIVQRIAKDQVYHFQLANQHVHNVSQSSRPPSLSSSSTTGSSISSSMADDSALAAMDDDDHERKSSRDVMTLLKQTCQLMGITYVQDSPTSLHCVLTLRSGPKKTINSTSSTSTAGTLKTTSTSINNVPTPSPPKHTRKQSQTSSVGTSLGGITDDSHNGGGSRQYKRMSLPLISHLTSSMTTSFFGRSKPRHSMDESTTITHTQPQEQMNKRKQKEGIAMFTIEVEGHKRRTDKVSLRFSKQQGSSTVFKMAGGWVAGVMALDGKIGR</sequence>
<accession>A0A0C9M158</accession>
<evidence type="ECO:0000256" key="5">
    <source>
        <dbReference type="ARBA" id="ARBA00022777"/>
    </source>
</evidence>
<dbReference type="SMART" id="SM00220">
    <property type="entry name" value="S_TKc"/>
    <property type="match status" value="1"/>
</dbReference>